<evidence type="ECO:0000256" key="13">
    <source>
        <dbReference type="ARBA" id="ARBA00023136"/>
    </source>
</evidence>
<dbReference type="InterPro" id="IPR005467">
    <property type="entry name" value="His_kinase_dom"/>
</dbReference>
<evidence type="ECO:0000313" key="18">
    <source>
        <dbReference type="Proteomes" id="UP000199544"/>
    </source>
</evidence>
<keyword evidence="10" id="KW-0067">ATP-binding</keyword>
<feature type="domain" description="Histidine kinase" evidence="15">
    <location>
        <begin position="239"/>
        <end position="451"/>
    </location>
</feature>
<keyword evidence="11 14" id="KW-1133">Transmembrane helix</keyword>
<comment type="catalytic activity">
    <reaction evidence="1">
        <text>ATP + protein L-histidine = ADP + protein N-phospho-L-histidine.</text>
        <dbReference type="EC" id="2.7.13.3"/>
    </reaction>
</comment>
<dbReference type="Pfam" id="PF00512">
    <property type="entry name" value="HisKA"/>
    <property type="match status" value="1"/>
</dbReference>
<evidence type="ECO:0000256" key="12">
    <source>
        <dbReference type="ARBA" id="ARBA00023012"/>
    </source>
</evidence>
<keyword evidence="18" id="KW-1185">Reference proteome</keyword>
<evidence type="ECO:0000256" key="4">
    <source>
        <dbReference type="ARBA" id="ARBA00022475"/>
    </source>
</evidence>
<dbReference type="CDD" id="cd00075">
    <property type="entry name" value="HATPase"/>
    <property type="match status" value="1"/>
</dbReference>
<dbReference type="PANTHER" id="PTHR45528:SF12">
    <property type="entry name" value="SENSOR HISTIDINE KINASE ARSS"/>
    <property type="match status" value="1"/>
</dbReference>
<dbReference type="InterPro" id="IPR003661">
    <property type="entry name" value="HisK_dim/P_dom"/>
</dbReference>
<sequence>MKIKTKIQMLSTVWLFIMILIINSCIYFMFYKLSTESERDRLTRQTEIIAQAVKPHLSSRADAVDLLRAYIPSNGMIRIISGSNNAVLVIEKDNHQLTDLRPRFTSSQSADIVKNDGKLSIQSTIPLIWSDGNVVTLEVVEGLSLVEENLYTLRWVLVAASLAILFPSIASGRILGNLILKPIGTMVGTMKEAQKERSYKKIPLAYRSKDELYTMAVTYNHLMDRLQENYEKQQQFVSDASHELKTPLTIIQSYAQLLKRRGLERPDLFQEAVDAIDAEAVHMKEMTQQLLKVAISTSDFQLPAEKIELNAFCGQSISSFSAIHNRDFQFYPMKERPMVWANREGLKQILFILLDNAQKYSKEHIEVTVGSEGPSATITIRDHGEGIPEKDLSHVTERFYRVDKARNRETGGNGLGLSIAQQMIQNMNGNMRIHSKEGEGTTVTLLLKKAVEGGIEERV</sequence>
<dbReference type="EMBL" id="FNHW01000001">
    <property type="protein sequence ID" value="SDM99169.1"/>
    <property type="molecule type" value="Genomic_DNA"/>
</dbReference>
<evidence type="ECO:0000256" key="7">
    <source>
        <dbReference type="ARBA" id="ARBA00022692"/>
    </source>
</evidence>
<dbReference type="PROSITE" id="PS50109">
    <property type="entry name" value="HIS_KIN"/>
    <property type="match status" value="1"/>
</dbReference>
<dbReference type="FunFam" id="1.10.287.130:FF:000001">
    <property type="entry name" value="Two-component sensor histidine kinase"/>
    <property type="match status" value="1"/>
</dbReference>
<dbReference type="PROSITE" id="PS50885">
    <property type="entry name" value="HAMP"/>
    <property type="match status" value="1"/>
</dbReference>
<evidence type="ECO:0000256" key="1">
    <source>
        <dbReference type="ARBA" id="ARBA00000085"/>
    </source>
</evidence>
<dbReference type="SMART" id="SM00388">
    <property type="entry name" value="HisKA"/>
    <property type="match status" value="1"/>
</dbReference>
<evidence type="ECO:0000256" key="6">
    <source>
        <dbReference type="ARBA" id="ARBA00022679"/>
    </source>
</evidence>
<dbReference type="CDD" id="cd00082">
    <property type="entry name" value="HisKA"/>
    <property type="match status" value="1"/>
</dbReference>
<reference evidence="18" key="1">
    <citation type="submission" date="2016-10" db="EMBL/GenBank/DDBJ databases">
        <authorList>
            <person name="Varghese N."/>
            <person name="Submissions S."/>
        </authorList>
    </citation>
    <scope>NUCLEOTIDE SEQUENCE [LARGE SCALE GENOMIC DNA]</scope>
    <source>
        <strain evidence="18">CGMCC 1.6854</strain>
    </source>
</reference>
<accession>A0A1G9XQQ7</accession>
<dbReference type="SUPFAM" id="SSF55874">
    <property type="entry name" value="ATPase domain of HSP90 chaperone/DNA topoisomerase II/histidine kinase"/>
    <property type="match status" value="1"/>
</dbReference>
<dbReference type="InterPro" id="IPR036890">
    <property type="entry name" value="HATPase_C_sf"/>
</dbReference>
<dbReference type="RefSeq" id="WP_090235584.1">
    <property type="nucleotide sequence ID" value="NZ_FNHW01000001.1"/>
</dbReference>
<evidence type="ECO:0000256" key="10">
    <source>
        <dbReference type="ARBA" id="ARBA00022840"/>
    </source>
</evidence>
<keyword evidence="7 14" id="KW-0812">Transmembrane</keyword>
<evidence type="ECO:0000256" key="2">
    <source>
        <dbReference type="ARBA" id="ARBA00004651"/>
    </source>
</evidence>
<evidence type="ECO:0000259" key="15">
    <source>
        <dbReference type="PROSITE" id="PS50109"/>
    </source>
</evidence>
<name>A0A1G9XQQ7_9BACL</name>
<feature type="domain" description="HAMP" evidence="16">
    <location>
        <begin position="177"/>
        <end position="231"/>
    </location>
</feature>
<keyword evidence="8" id="KW-0547">Nucleotide-binding</keyword>
<dbReference type="InterPro" id="IPR050398">
    <property type="entry name" value="HssS/ArlS-like"/>
</dbReference>
<organism evidence="17 18">
    <name type="scientific">Fictibacillus solisalsi</name>
    <dbReference type="NCBI Taxonomy" id="459525"/>
    <lineage>
        <taxon>Bacteria</taxon>
        <taxon>Bacillati</taxon>
        <taxon>Bacillota</taxon>
        <taxon>Bacilli</taxon>
        <taxon>Bacillales</taxon>
        <taxon>Fictibacillaceae</taxon>
        <taxon>Fictibacillus</taxon>
    </lineage>
</organism>
<keyword evidence="6" id="KW-0808">Transferase</keyword>
<evidence type="ECO:0000256" key="11">
    <source>
        <dbReference type="ARBA" id="ARBA00022989"/>
    </source>
</evidence>
<dbReference type="Gene3D" id="1.10.287.130">
    <property type="match status" value="1"/>
</dbReference>
<evidence type="ECO:0000256" key="8">
    <source>
        <dbReference type="ARBA" id="ARBA00022741"/>
    </source>
</evidence>
<keyword evidence="4" id="KW-1003">Cell membrane</keyword>
<evidence type="ECO:0000256" key="5">
    <source>
        <dbReference type="ARBA" id="ARBA00022553"/>
    </source>
</evidence>
<dbReference type="Gene3D" id="3.30.565.10">
    <property type="entry name" value="Histidine kinase-like ATPase, C-terminal domain"/>
    <property type="match status" value="1"/>
</dbReference>
<dbReference type="PRINTS" id="PR00344">
    <property type="entry name" value="BCTRLSENSOR"/>
</dbReference>
<dbReference type="GO" id="GO:0005524">
    <property type="term" value="F:ATP binding"/>
    <property type="evidence" value="ECO:0007669"/>
    <property type="project" value="UniProtKB-KW"/>
</dbReference>
<evidence type="ECO:0000259" key="16">
    <source>
        <dbReference type="PROSITE" id="PS50885"/>
    </source>
</evidence>
<evidence type="ECO:0000313" key="17">
    <source>
        <dbReference type="EMBL" id="SDM99169.1"/>
    </source>
</evidence>
<evidence type="ECO:0000256" key="14">
    <source>
        <dbReference type="SAM" id="Phobius"/>
    </source>
</evidence>
<dbReference type="PANTHER" id="PTHR45528">
    <property type="entry name" value="SENSOR HISTIDINE KINASE CPXA"/>
    <property type="match status" value="1"/>
</dbReference>
<evidence type="ECO:0000256" key="3">
    <source>
        <dbReference type="ARBA" id="ARBA00012438"/>
    </source>
</evidence>
<proteinExistence type="predicted"/>
<feature type="transmembrane region" description="Helical" evidence="14">
    <location>
        <begin position="12"/>
        <end position="31"/>
    </location>
</feature>
<dbReference type="AlphaFoldDB" id="A0A1G9XQQ7"/>
<dbReference type="OrthoDB" id="9786919at2"/>
<dbReference type="EC" id="2.7.13.3" evidence="3"/>
<dbReference type="Gene3D" id="6.10.340.10">
    <property type="match status" value="1"/>
</dbReference>
<keyword evidence="5" id="KW-0597">Phosphoprotein</keyword>
<comment type="subcellular location">
    <subcellularLocation>
        <location evidence="2">Cell membrane</location>
        <topology evidence="2">Multi-pass membrane protein</topology>
    </subcellularLocation>
</comment>
<keyword evidence="13 14" id="KW-0472">Membrane</keyword>
<dbReference type="FunFam" id="3.30.565.10:FF:000006">
    <property type="entry name" value="Sensor histidine kinase WalK"/>
    <property type="match status" value="1"/>
</dbReference>
<dbReference type="GO" id="GO:0005886">
    <property type="term" value="C:plasma membrane"/>
    <property type="evidence" value="ECO:0007669"/>
    <property type="project" value="UniProtKB-SubCell"/>
</dbReference>
<dbReference type="Proteomes" id="UP000199544">
    <property type="component" value="Unassembled WGS sequence"/>
</dbReference>
<evidence type="ECO:0000256" key="9">
    <source>
        <dbReference type="ARBA" id="ARBA00022777"/>
    </source>
</evidence>
<keyword evidence="9 17" id="KW-0418">Kinase</keyword>
<dbReference type="GO" id="GO:0000155">
    <property type="term" value="F:phosphorelay sensor kinase activity"/>
    <property type="evidence" value="ECO:0007669"/>
    <property type="project" value="InterPro"/>
</dbReference>
<dbReference type="SUPFAM" id="SSF47384">
    <property type="entry name" value="Homodimeric domain of signal transducing histidine kinase"/>
    <property type="match status" value="1"/>
</dbReference>
<dbReference type="Pfam" id="PF02518">
    <property type="entry name" value="HATPase_c"/>
    <property type="match status" value="1"/>
</dbReference>
<keyword evidence="12" id="KW-0902">Two-component regulatory system</keyword>
<gene>
    <name evidence="17" type="ORF">SAMN04488137_2953</name>
</gene>
<dbReference type="InterPro" id="IPR036097">
    <property type="entry name" value="HisK_dim/P_sf"/>
</dbReference>
<dbReference type="SMART" id="SM00304">
    <property type="entry name" value="HAMP"/>
    <property type="match status" value="1"/>
</dbReference>
<protein>
    <recommendedName>
        <fullName evidence="3">histidine kinase</fullName>
        <ecNumber evidence="3">2.7.13.3</ecNumber>
    </recommendedName>
</protein>
<dbReference type="InterPro" id="IPR003660">
    <property type="entry name" value="HAMP_dom"/>
</dbReference>
<dbReference type="InterPro" id="IPR003594">
    <property type="entry name" value="HATPase_dom"/>
</dbReference>
<dbReference type="SMART" id="SM00387">
    <property type="entry name" value="HATPase_c"/>
    <property type="match status" value="1"/>
</dbReference>
<dbReference type="InterPro" id="IPR004358">
    <property type="entry name" value="Sig_transdc_His_kin-like_C"/>
</dbReference>
<dbReference type="STRING" id="459525.SAMN04488137_2953"/>